<name>A0A1P8KB56_9BURK</name>
<evidence type="ECO:0000313" key="2">
    <source>
        <dbReference type="EMBL" id="APW43227.1"/>
    </source>
</evidence>
<keyword evidence="1" id="KW-0812">Transmembrane</keyword>
<dbReference type="InterPro" id="IPR013362">
    <property type="entry name" value="Pilus_4_PilV"/>
</dbReference>
<sequence>MSINRTESGASLIEVMVAVTILGFGLLGLAGMQTKTVTMNDSAYYRSIAVDLGNDLADRIRAIRTPYMVNVDANPQPPAPPDFSLCTIYLTTVTCAAQQTSPKDRSTNAALVTTEMREWAALLQKQLPGATYSLVQAASSSTDYFRYTLTITWLDDRGTATNSSYSMVIE</sequence>
<proteinExistence type="predicted"/>
<dbReference type="RefSeq" id="WP_051391877.1">
    <property type="nucleotide sequence ID" value="NZ_CP019239.1"/>
</dbReference>
<dbReference type="NCBIfam" id="TIGR02523">
    <property type="entry name" value="type_IV_pilV"/>
    <property type="match status" value="1"/>
</dbReference>
<evidence type="ECO:0000256" key="1">
    <source>
        <dbReference type="SAM" id="Phobius"/>
    </source>
</evidence>
<dbReference type="KEGG" id="rsb:RS694_12295"/>
<gene>
    <name evidence="2" type="ORF">RS694_12295</name>
</gene>
<dbReference type="AlphaFoldDB" id="A0A1P8KB56"/>
<reference evidence="2 3" key="1">
    <citation type="submission" date="2017-01" db="EMBL/GenBank/DDBJ databases">
        <authorList>
            <person name="Mah S.A."/>
            <person name="Swanson W.J."/>
            <person name="Moy G.W."/>
            <person name="Vacquier V.D."/>
        </authorList>
    </citation>
    <scope>NUCLEOTIDE SEQUENCE [LARGE SCALE GENOMIC DNA]</scope>
    <source>
        <strain evidence="2 3">DSM 22694</strain>
    </source>
</reference>
<keyword evidence="1" id="KW-1133">Transmembrane helix</keyword>
<evidence type="ECO:0000313" key="3">
    <source>
        <dbReference type="Proteomes" id="UP000186110"/>
    </source>
</evidence>
<keyword evidence="3" id="KW-1185">Reference proteome</keyword>
<keyword evidence="1" id="KW-0472">Membrane</keyword>
<dbReference type="STRING" id="1484693.RS694_12295"/>
<accession>A0A1P8KB56</accession>
<dbReference type="EMBL" id="CP019239">
    <property type="protein sequence ID" value="APW43227.1"/>
    <property type="molecule type" value="Genomic_DNA"/>
</dbReference>
<organism evidence="2 3">
    <name type="scientific">Rhodoferax saidenbachensis</name>
    <dbReference type="NCBI Taxonomy" id="1484693"/>
    <lineage>
        <taxon>Bacteria</taxon>
        <taxon>Pseudomonadati</taxon>
        <taxon>Pseudomonadota</taxon>
        <taxon>Betaproteobacteria</taxon>
        <taxon>Burkholderiales</taxon>
        <taxon>Comamonadaceae</taxon>
        <taxon>Rhodoferax</taxon>
    </lineage>
</organism>
<dbReference type="Pfam" id="PF07963">
    <property type="entry name" value="N_methyl"/>
    <property type="match status" value="1"/>
</dbReference>
<protein>
    <submittedName>
        <fullName evidence="2">Type IV pilus modification protein PilV</fullName>
    </submittedName>
</protein>
<feature type="transmembrane region" description="Helical" evidence="1">
    <location>
        <begin position="12"/>
        <end position="32"/>
    </location>
</feature>
<dbReference type="InterPro" id="IPR012902">
    <property type="entry name" value="N_methyl_site"/>
</dbReference>
<dbReference type="Proteomes" id="UP000186110">
    <property type="component" value="Chromosome"/>
</dbReference>